<name>A0A6S6XXC1_9PROT</name>
<dbReference type="EMBL" id="LR778301">
    <property type="protein sequence ID" value="CAB1367499.1"/>
    <property type="molecule type" value="Genomic_DNA"/>
</dbReference>
<evidence type="ECO:0000256" key="1">
    <source>
        <dbReference type="SAM" id="SignalP"/>
    </source>
</evidence>
<dbReference type="AlphaFoldDB" id="A0A6S6XXC1"/>
<feature type="signal peptide" evidence="1">
    <location>
        <begin position="1"/>
        <end position="23"/>
    </location>
</feature>
<keyword evidence="1" id="KW-0732">Signal</keyword>
<feature type="chain" id="PRO_5028425930" description="Lipocalin-like domain-containing protein" evidence="1">
    <location>
        <begin position="24"/>
        <end position="168"/>
    </location>
</feature>
<sequence length="168" mass="18324">MAEKMHRVLMAALCALIGAGATAEPIGAPCQAAEYRQYDVWLGEWDVTSPTLGPIGQNRITAAADGCGLIEEWTGRDGSRGIGLMAYSAQEGKWQQFWTDTRGKVSRSSGAEEQGRLVLEAEAAPAPGSRQRVVLQALPDKTLRQTQESSDNGGRTWVVQFEAIYRRR</sequence>
<organism evidence="2 3">
    <name type="scientific">Denitratisoma oestradiolicum</name>
    <dbReference type="NCBI Taxonomy" id="311182"/>
    <lineage>
        <taxon>Bacteria</taxon>
        <taxon>Pseudomonadati</taxon>
        <taxon>Pseudomonadota</taxon>
        <taxon>Betaproteobacteria</taxon>
        <taxon>Nitrosomonadales</taxon>
        <taxon>Sterolibacteriaceae</taxon>
        <taxon>Denitratisoma</taxon>
    </lineage>
</organism>
<dbReference type="KEGG" id="doe:DENOEST_0327"/>
<accession>A0A6S6XXC1</accession>
<protein>
    <recommendedName>
        <fullName evidence="4">Lipocalin-like domain-containing protein</fullName>
    </recommendedName>
</protein>
<keyword evidence="3" id="KW-1185">Reference proteome</keyword>
<dbReference type="Proteomes" id="UP000515733">
    <property type="component" value="Chromosome"/>
</dbReference>
<reference evidence="2 3" key="1">
    <citation type="submission" date="2020-03" db="EMBL/GenBank/DDBJ databases">
        <authorList>
            <consortium name="Genoscope - CEA"/>
            <person name="William W."/>
        </authorList>
    </citation>
    <scope>NUCLEOTIDE SEQUENCE [LARGE SCALE GENOMIC DNA]</scope>
    <source>
        <strain evidence="3">DSM 16959</strain>
    </source>
</reference>
<dbReference type="OrthoDB" id="8902597at2"/>
<evidence type="ECO:0000313" key="2">
    <source>
        <dbReference type="EMBL" id="CAB1367499.1"/>
    </source>
</evidence>
<evidence type="ECO:0000313" key="3">
    <source>
        <dbReference type="Proteomes" id="UP000515733"/>
    </source>
</evidence>
<gene>
    <name evidence="2" type="ORF">DENOEST_0327</name>
</gene>
<dbReference type="RefSeq" id="WP_145771444.1">
    <property type="nucleotide sequence ID" value="NZ_LR778301.1"/>
</dbReference>
<proteinExistence type="predicted"/>
<evidence type="ECO:0008006" key="4">
    <source>
        <dbReference type="Google" id="ProtNLM"/>
    </source>
</evidence>